<dbReference type="InterPro" id="IPR028994">
    <property type="entry name" value="Integrin_alpha_N"/>
</dbReference>
<proteinExistence type="predicted"/>
<dbReference type="AlphaFoldDB" id="A0A6G7VI11"/>
<dbReference type="RefSeq" id="WP_166187751.1">
    <property type="nucleotide sequence ID" value="NZ_CP049811.1"/>
</dbReference>
<organism evidence="2 3">
    <name type="scientific">Pontivivens nitratireducens</name>
    <dbReference type="NCBI Taxonomy" id="2758038"/>
    <lineage>
        <taxon>Bacteria</taxon>
        <taxon>Pseudomonadati</taxon>
        <taxon>Pseudomonadota</taxon>
        <taxon>Alphaproteobacteria</taxon>
        <taxon>Rhodobacterales</taxon>
        <taxon>Paracoccaceae</taxon>
        <taxon>Pontivivens</taxon>
    </lineage>
</organism>
<reference evidence="2 3" key="1">
    <citation type="submission" date="2020-03" db="EMBL/GenBank/DDBJ databases">
        <title>Complete genome sequence of Monaibacterium sp. ALG8 with diverse plasmids.</title>
        <authorList>
            <person name="Sun C."/>
        </authorList>
    </citation>
    <scope>NUCLEOTIDE SEQUENCE [LARGE SCALE GENOMIC DNA]</scope>
    <source>
        <strain evidence="2 3">ALG8</strain>
    </source>
</reference>
<keyword evidence="1" id="KW-0732">Signal</keyword>
<dbReference type="Proteomes" id="UP000500791">
    <property type="component" value="Chromosome"/>
</dbReference>
<keyword evidence="3" id="KW-1185">Reference proteome</keyword>
<evidence type="ECO:0000313" key="3">
    <source>
        <dbReference type="Proteomes" id="UP000500791"/>
    </source>
</evidence>
<accession>A0A6G7VI11</accession>
<evidence type="ECO:0000256" key="1">
    <source>
        <dbReference type="SAM" id="SignalP"/>
    </source>
</evidence>
<dbReference type="SUPFAM" id="SSF69318">
    <property type="entry name" value="Integrin alpha N-terminal domain"/>
    <property type="match status" value="1"/>
</dbReference>
<dbReference type="KEGG" id="mon:G8E03_01315"/>
<sequence length="298" mass="31747">MQHLFITVLVLASFAGAGSAMACTAGEAIVPTLIFDDLTPVEREAFDTLFTAERAVMQTENTDVDAAFAFQRCDLAADGNATVMVFAKPGLFCEVDCLSWAINRTQDEHWQIILAALGHVEVAGSYSMSWPDLIARVQDQPAIVHKYDGASYREELEGLIYGEAFDLPEAVAWEADESGFVGIVPGSSGPNGEAVLALDMLANTIDPGLGELVAGLTDLNGDDVPEIVVQGEGADYCSADGCRTWIIGIRNGEAHVLADVTAQGSLEIASTTSDGYRDVIVWGDAGAQVLRHDGEVYR</sequence>
<gene>
    <name evidence="2" type="ORF">G8E03_01315</name>
</gene>
<evidence type="ECO:0000313" key="2">
    <source>
        <dbReference type="EMBL" id="QIK39516.1"/>
    </source>
</evidence>
<feature type="chain" id="PRO_5026145801" evidence="1">
    <location>
        <begin position="23"/>
        <end position="298"/>
    </location>
</feature>
<protein>
    <submittedName>
        <fullName evidence="2">Uncharacterized protein</fullName>
    </submittedName>
</protein>
<dbReference type="EMBL" id="CP049811">
    <property type="protein sequence ID" value="QIK39516.1"/>
    <property type="molecule type" value="Genomic_DNA"/>
</dbReference>
<name>A0A6G7VI11_9RHOB</name>
<feature type="signal peptide" evidence="1">
    <location>
        <begin position="1"/>
        <end position="22"/>
    </location>
</feature>